<dbReference type="EMBL" id="BAYX01000003">
    <property type="protein sequence ID" value="GAJ92302.1"/>
    <property type="molecule type" value="Genomic_DNA"/>
</dbReference>
<organism evidence="2 3">
    <name type="scientific">Rhizobium rhizogenes NBRC 13257</name>
    <dbReference type="NCBI Taxonomy" id="1220581"/>
    <lineage>
        <taxon>Bacteria</taxon>
        <taxon>Pseudomonadati</taxon>
        <taxon>Pseudomonadota</taxon>
        <taxon>Alphaproteobacteria</taxon>
        <taxon>Hyphomicrobiales</taxon>
        <taxon>Rhizobiaceae</taxon>
        <taxon>Rhizobium/Agrobacterium group</taxon>
        <taxon>Rhizobium</taxon>
    </lineage>
</organism>
<sequence>MKIRQHLWFRRDMESAIELYTSLIPGSSIGWISNIPADNPNGPAGCVKVAGITLCNHSYMAFEAGPLAPFDHDSSITVLCETQAEIESLYDTLKEGASTEQGGILQDRWGLRWKILPRQLGDRVPAPAKTEHVGEDQLHKAKFDIAGLEATAKG</sequence>
<dbReference type="PANTHER" id="PTHR33990">
    <property type="entry name" value="PROTEIN YJDN-RELATED"/>
    <property type="match status" value="1"/>
</dbReference>
<evidence type="ECO:0000259" key="1">
    <source>
        <dbReference type="Pfam" id="PF06983"/>
    </source>
</evidence>
<dbReference type="RefSeq" id="WP_012649402.1">
    <property type="nucleotide sequence ID" value="NZ_BAYX01000003.1"/>
</dbReference>
<evidence type="ECO:0000313" key="2">
    <source>
        <dbReference type="EMBL" id="GAJ92302.1"/>
    </source>
</evidence>
<dbReference type="Gene3D" id="3.10.180.10">
    <property type="entry name" value="2,3-Dihydroxybiphenyl 1,2-Dioxygenase, domain 1"/>
    <property type="match status" value="1"/>
</dbReference>
<dbReference type="PIRSF" id="PIRSF021700">
    <property type="entry name" value="3_dmu_93_MTrfase"/>
    <property type="match status" value="1"/>
</dbReference>
<dbReference type="AlphaFoldDB" id="A0AA87Q687"/>
<dbReference type="Proteomes" id="UP000026941">
    <property type="component" value="Unassembled WGS sequence"/>
</dbReference>
<feature type="domain" description="PhnB-like" evidence="1">
    <location>
        <begin position="2"/>
        <end position="115"/>
    </location>
</feature>
<name>A0AA87Q687_RHIRH</name>
<dbReference type="InterPro" id="IPR029068">
    <property type="entry name" value="Glyas_Bleomycin-R_OHBP_Dase"/>
</dbReference>
<reference evidence="2 3" key="1">
    <citation type="submission" date="2014-05" db="EMBL/GenBank/DDBJ databases">
        <title>Whole genome shotgun sequence of Rhizobium rhizogenes NBRC 13257.</title>
        <authorList>
            <person name="Katano-Makiyama Y."/>
            <person name="Hosoyama A."/>
            <person name="Hashimoto M."/>
            <person name="Hosoyama Y."/>
            <person name="Noguchi M."/>
            <person name="Tsuchikane K."/>
            <person name="Kimura A."/>
            <person name="Ohji S."/>
            <person name="Ichikawa N."/>
            <person name="Yamazoe A."/>
            <person name="Fujita N."/>
        </authorList>
    </citation>
    <scope>NUCLEOTIDE SEQUENCE [LARGE SCALE GENOMIC DNA]</scope>
    <source>
        <strain evidence="2 3">NBRC 13257</strain>
    </source>
</reference>
<protein>
    <recommendedName>
        <fullName evidence="1">PhnB-like domain-containing protein</fullName>
    </recommendedName>
</protein>
<gene>
    <name evidence="2" type="ORF">RRH01S_03_03750</name>
</gene>
<dbReference type="GeneID" id="86851269"/>
<dbReference type="InterPro" id="IPR028973">
    <property type="entry name" value="PhnB-like"/>
</dbReference>
<dbReference type="Pfam" id="PF06983">
    <property type="entry name" value="3-dmu-9_3-mt"/>
    <property type="match status" value="1"/>
</dbReference>
<dbReference type="SUPFAM" id="SSF54593">
    <property type="entry name" value="Glyoxalase/Bleomycin resistance protein/Dihydroxybiphenyl dioxygenase"/>
    <property type="match status" value="1"/>
</dbReference>
<comment type="caution">
    <text evidence="2">The sequence shown here is derived from an EMBL/GenBank/DDBJ whole genome shotgun (WGS) entry which is preliminary data.</text>
</comment>
<dbReference type="InterPro" id="IPR009725">
    <property type="entry name" value="3_dmu_93_MTrfase"/>
</dbReference>
<proteinExistence type="predicted"/>
<accession>A0AA87Q687</accession>
<evidence type="ECO:0000313" key="3">
    <source>
        <dbReference type="Proteomes" id="UP000026941"/>
    </source>
</evidence>